<feature type="transmembrane region" description="Helical" evidence="7">
    <location>
        <begin position="259"/>
        <end position="282"/>
    </location>
</feature>
<keyword evidence="3" id="KW-0813">Transport</keyword>
<sequence>MEQETEKVDKEITTVSPAAQHVVGDNSDMQSVKEEVKKQFWLSAPLIGVSLLQYSLQVISVMFVGHLGSLPLSAASIATSFASVTGFTFLMGTASALETLCGQSYGAKMYGKLGIYMQRAMFVLLILSIPLSIIWTYTETILVFVHQDKSIANLAGSYAQYMIPSIFAYALLQCLNRFLQTQNNVFPVFVCSGITTCLHVLLCWVLVLKTGLGHKGAALAISVSYWLNVILLSCYVKFSSCCSQTWTGFSIEALSHIPAFMKLGFPSAVMVCLNTSLTLWMIPVGLGGTASTRISNELGAGNPKGAKLAVRVVVAIVIVEGIMMGSILLGVRNKLGYAFSSDPKVISYVASMIPIVAAGNFLDGFQCVLSGVARGCGWQKIGACVNLGSYYLVGVPLGLLLGFHLHLGGRGLWLGIVTALVVQVMSLSIITLVTNWDQEAMKAKDRVGSSNNEFREAEASII</sequence>
<evidence type="ECO:0000256" key="5">
    <source>
        <dbReference type="ARBA" id="ARBA00022989"/>
    </source>
</evidence>
<dbReference type="InterPro" id="IPR002528">
    <property type="entry name" value="MATE_fam"/>
</dbReference>
<dbReference type="EMBL" id="KZ864166">
    <property type="protein sequence ID" value="RIA05385.1"/>
    <property type="molecule type" value="Genomic_DNA"/>
</dbReference>
<keyword evidence="6 7" id="KW-0472">Membrane</keyword>
<feature type="transmembrane region" description="Helical" evidence="7">
    <location>
        <begin position="413"/>
        <end position="436"/>
    </location>
</feature>
<comment type="caution">
    <text evidence="7">Lacks conserved residue(s) required for the propagation of feature annotation.</text>
</comment>
<dbReference type="Pfam" id="PF01554">
    <property type="entry name" value="MatE"/>
    <property type="match status" value="2"/>
</dbReference>
<keyword evidence="5 7" id="KW-1133">Transmembrane helix</keyword>
<feature type="transmembrane region" description="Helical" evidence="7">
    <location>
        <begin position="184"/>
        <end position="207"/>
    </location>
</feature>
<dbReference type="PANTHER" id="PTHR11206">
    <property type="entry name" value="MULTIDRUG RESISTANCE PROTEIN"/>
    <property type="match status" value="1"/>
</dbReference>
<evidence type="ECO:0000256" key="3">
    <source>
        <dbReference type="ARBA" id="ARBA00022448"/>
    </source>
</evidence>
<dbReference type="CDD" id="cd13132">
    <property type="entry name" value="MATE_eukaryotic"/>
    <property type="match status" value="1"/>
</dbReference>
<organism evidence="8">
    <name type="scientific">Brassica campestris</name>
    <name type="common">Field mustard</name>
    <dbReference type="NCBI Taxonomy" id="3711"/>
    <lineage>
        <taxon>Eukaryota</taxon>
        <taxon>Viridiplantae</taxon>
        <taxon>Streptophyta</taxon>
        <taxon>Embryophyta</taxon>
        <taxon>Tracheophyta</taxon>
        <taxon>Spermatophyta</taxon>
        <taxon>Magnoliopsida</taxon>
        <taxon>eudicotyledons</taxon>
        <taxon>Gunneridae</taxon>
        <taxon>Pentapetalae</taxon>
        <taxon>rosids</taxon>
        <taxon>malvids</taxon>
        <taxon>Brassicales</taxon>
        <taxon>Brassicaceae</taxon>
        <taxon>Brassiceae</taxon>
        <taxon>Brassica</taxon>
    </lineage>
</organism>
<dbReference type="GO" id="GO:1990961">
    <property type="term" value="P:xenobiotic detoxification by transmembrane export across the plasma membrane"/>
    <property type="evidence" value="ECO:0007669"/>
    <property type="project" value="InterPro"/>
</dbReference>
<dbReference type="NCBIfam" id="TIGR00797">
    <property type="entry name" value="matE"/>
    <property type="match status" value="1"/>
</dbReference>
<dbReference type="GO" id="GO:0016020">
    <property type="term" value="C:membrane"/>
    <property type="evidence" value="ECO:0007669"/>
    <property type="project" value="UniProtKB-SubCell"/>
</dbReference>
<dbReference type="GO" id="GO:0042910">
    <property type="term" value="F:xenobiotic transmembrane transporter activity"/>
    <property type="evidence" value="ECO:0007669"/>
    <property type="project" value="InterPro"/>
</dbReference>
<feature type="transmembrane region" description="Helical" evidence="7">
    <location>
        <begin position="151"/>
        <end position="172"/>
    </location>
</feature>
<reference evidence="8" key="1">
    <citation type="submission" date="2018-06" db="EMBL/GenBank/DDBJ databases">
        <title>WGS assembly of Brassica rapa FPsc.</title>
        <authorList>
            <person name="Bowman J."/>
            <person name="Kohchi T."/>
            <person name="Yamato K."/>
            <person name="Jenkins J."/>
            <person name="Shu S."/>
            <person name="Ishizaki K."/>
            <person name="Yamaoka S."/>
            <person name="Nishihama R."/>
            <person name="Nakamura Y."/>
            <person name="Berger F."/>
            <person name="Adam C."/>
            <person name="Aki S."/>
            <person name="Althoff F."/>
            <person name="Araki T."/>
            <person name="Arteaga-Vazquez M."/>
            <person name="Balasubrmanian S."/>
            <person name="Bauer D."/>
            <person name="Boehm C."/>
            <person name="Briginshaw L."/>
            <person name="Caballero-Perez J."/>
            <person name="Catarino B."/>
            <person name="Chen F."/>
            <person name="Chiyoda S."/>
            <person name="Chovatia M."/>
            <person name="Davies K."/>
            <person name="Delmans M."/>
            <person name="Demura T."/>
            <person name="Dierschke T."/>
            <person name="Dolan L."/>
            <person name="Dorantes-Acosta A."/>
            <person name="Eklund D."/>
            <person name="Florent S."/>
            <person name="Flores-Sandoval E."/>
            <person name="Fujiyama A."/>
            <person name="Fukuzawa H."/>
            <person name="Galik B."/>
            <person name="Grimanelli D."/>
            <person name="Grimwood J."/>
            <person name="Grossniklaus U."/>
            <person name="Hamada T."/>
            <person name="Haseloff J."/>
            <person name="Hetherington A."/>
            <person name="Higo A."/>
            <person name="Hirakawa Y."/>
            <person name="Hundley H."/>
            <person name="Ikeda Y."/>
            <person name="Inoue K."/>
            <person name="Inoue S."/>
            <person name="Ishida S."/>
            <person name="Jia Q."/>
            <person name="Kakita M."/>
            <person name="Kanazawa T."/>
            <person name="Kawai Y."/>
            <person name="Kawashima T."/>
            <person name="Kennedy M."/>
            <person name="Kinose K."/>
            <person name="Kinoshita T."/>
            <person name="Kohara Y."/>
            <person name="Koide E."/>
            <person name="Komatsu K."/>
            <person name="Kopischke S."/>
            <person name="Kubo M."/>
            <person name="Kyozuka J."/>
            <person name="Lagercrantz U."/>
            <person name="Lin S."/>
            <person name="Lindquist E."/>
            <person name="Lipzen A."/>
            <person name="Lu C."/>
            <person name="Luna E."/>
            <person name="Martienssen R."/>
            <person name="Minamino N."/>
            <person name="Mizutani M."/>
            <person name="Mizutani M."/>
            <person name="Mochizuki N."/>
            <person name="Monte I."/>
            <person name="Mosher R."/>
            <person name="Nagasaki H."/>
            <person name="Nakagami H."/>
            <person name="Naramoto S."/>
            <person name="Nishitani K."/>
            <person name="Ohtani M."/>
            <person name="Okamoto T."/>
            <person name="Okumura M."/>
            <person name="Phillips J."/>
            <person name="Pollak B."/>
            <person name="Reinders A."/>
            <person name="Roevekamp M."/>
            <person name="Sano R."/>
            <person name="Sawa S."/>
            <person name="Schmid M."/>
            <person name="Shirakawa M."/>
            <person name="Solano R."/>
            <person name="Spunde A."/>
            <person name="Suetsugu N."/>
            <person name="Sugano S."/>
            <person name="Sugiyama A."/>
            <person name="Sun R."/>
            <person name="Suzuki Y."/>
            <person name="Takenaka M."/>
            <person name="Takezawa D."/>
            <person name="Tomogane H."/>
            <person name="Tsuzuki M."/>
            <person name="Ueda T."/>
            <person name="Umeda M."/>
            <person name="Ward J."/>
            <person name="Watanabe Y."/>
            <person name="Yazaki K."/>
            <person name="Yokoyama R."/>
            <person name="Yoshitake Y."/>
            <person name="Yotsui I."/>
            <person name="Zachgo S."/>
            <person name="Schmutz J."/>
        </authorList>
    </citation>
    <scope>NUCLEOTIDE SEQUENCE [LARGE SCALE GENOMIC DNA]</scope>
</reference>
<dbReference type="InterPro" id="IPR045069">
    <property type="entry name" value="MATE_euk"/>
</dbReference>
<dbReference type="GO" id="GO:0015297">
    <property type="term" value="F:antiporter activity"/>
    <property type="evidence" value="ECO:0007669"/>
    <property type="project" value="InterPro"/>
</dbReference>
<feature type="transmembrane region" description="Helical" evidence="7">
    <location>
        <begin position="77"/>
        <end position="101"/>
    </location>
</feature>
<comment type="subcellular location">
    <subcellularLocation>
        <location evidence="1">Membrane</location>
        <topology evidence="1">Multi-pass membrane protein</topology>
    </subcellularLocation>
</comment>
<evidence type="ECO:0000256" key="7">
    <source>
        <dbReference type="RuleBase" id="RU004914"/>
    </source>
</evidence>
<evidence type="ECO:0000313" key="8">
    <source>
        <dbReference type="EMBL" id="RIA05385.1"/>
    </source>
</evidence>
<dbReference type="Proteomes" id="UP000264353">
    <property type="component" value="Unassembled WGS sequence"/>
</dbReference>
<evidence type="ECO:0000256" key="2">
    <source>
        <dbReference type="ARBA" id="ARBA00010199"/>
    </source>
</evidence>
<evidence type="ECO:0000256" key="6">
    <source>
        <dbReference type="ARBA" id="ARBA00023136"/>
    </source>
</evidence>
<feature type="transmembrane region" description="Helical" evidence="7">
    <location>
        <begin position="40"/>
        <end position="65"/>
    </location>
</feature>
<evidence type="ECO:0000256" key="1">
    <source>
        <dbReference type="ARBA" id="ARBA00004141"/>
    </source>
</evidence>
<dbReference type="AlphaFoldDB" id="A0A397L6F5"/>
<protein>
    <recommendedName>
        <fullName evidence="7">Protein DETOXIFICATION</fullName>
    </recommendedName>
    <alternativeName>
        <fullName evidence="7">Multidrug and toxic compound extrusion protein</fullName>
    </alternativeName>
</protein>
<gene>
    <name evidence="8" type="ORF">BRARA_K00358</name>
</gene>
<proteinExistence type="inferred from homology"/>
<keyword evidence="4 7" id="KW-0812">Transmembrane</keyword>
<feature type="transmembrane region" description="Helical" evidence="7">
    <location>
        <begin position="308"/>
        <end position="331"/>
    </location>
</feature>
<comment type="similarity">
    <text evidence="2 7">Belongs to the multi antimicrobial extrusion (MATE) (TC 2.A.66.1) family.</text>
</comment>
<feature type="transmembrane region" description="Helical" evidence="7">
    <location>
        <begin position="389"/>
        <end position="407"/>
    </location>
</feature>
<feature type="transmembrane region" description="Helical" evidence="7">
    <location>
        <begin position="122"/>
        <end position="145"/>
    </location>
</feature>
<name>A0A397L6F5_BRACM</name>
<evidence type="ECO:0000256" key="4">
    <source>
        <dbReference type="ARBA" id="ARBA00022692"/>
    </source>
</evidence>
<accession>A0A397L6F5</accession>